<organism evidence="1 2">
    <name type="scientific">Nocardioides fonticola</name>
    <dbReference type="NCBI Taxonomy" id="450363"/>
    <lineage>
        <taxon>Bacteria</taxon>
        <taxon>Bacillati</taxon>
        <taxon>Actinomycetota</taxon>
        <taxon>Actinomycetes</taxon>
        <taxon>Propionibacteriales</taxon>
        <taxon>Nocardioidaceae</taxon>
        <taxon>Nocardioides</taxon>
    </lineage>
</organism>
<name>A0ABP7XAN1_9ACTN</name>
<dbReference type="Gene3D" id="3.10.28.20">
    <property type="entry name" value="Acetamidase/Formamidase-like domains"/>
    <property type="match status" value="1"/>
</dbReference>
<accession>A0ABP7XAN1</accession>
<protein>
    <submittedName>
        <fullName evidence="1">Acetamidase/formamidase family protein</fullName>
    </submittedName>
</protein>
<dbReference type="RefSeq" id="WP_344731393.1">
    <property type="nucleotide sequence ID" value="NZ_BAAAZH010000001.1"/>
</dbReference>
<dbReference type="PANTHER" id="PTHR31891">
    <property type="entry name" value="FORMAMIDASE C869.04-RELATED"/>
    <property type="match status" value="1"/>
</dbReference>
<dbReference type="PANTHER" id="PTHR31891:SF1">
    <property type="entry name" value="FORMAMIDASE C869.04-RELATED"/>
    <property type="match status" value="1"/>
</dbReference>
<comment type="caution">
    <text evidence="1">The sequence shown here is derived from an EMBL/GenBank/DDBJ whole genome shotgun (WGS) entry which is preliminary data.</text>
</comment>
<dbReference type="InterPro" id="IPR004304">
    <property type="entry name" value="FmdA_AmdA"/>
</dbReference>
<reference evidence="2" key="1">
    <citation type="journal article" date="2019" name="Int. J. Syst. Evol. Microbiol.">
        <title>The Global Catalogue of Microorganisms (GCM) 10K type strain sequencing project: providing services to taxonomists for standard genome sequencing and annotation.</title>
        <authorList>
            <consortium name="The Broad Institute Genomics Platform"/>
            <consortium name="The Broad Institute Genome Sequencing Center for Infectious Disease"/>
            <person name="Wu L."/>
            <person name="Ma J."/>
        </authorList>
    </citation>
    <scope>NUCLEOTIDE SEQUENCE [LARGE SCALE GENOMIC DNA]</scope>
    <source>
        <strain evidence="2">JCM 16703</strain>
    </source>
</reference>
<dbReference type="Proteomes" id="UP001501495">
    <property type="component" value="Unassembled WGS sequence"/>
</dbReference>
<dbReference type="Pfam" id="PF03069">
    <property type="entry name" value="FmdA_AmdA"/>
    <property type="match status" value="1"/>
</dbReference>
<evidence type="ECO:0000313" key="2">
    <source>
        <dbReference type="Proteomes" id="UP001501495"/>
    </source>
</evidence>
<dbReference type="EMBL" id="BAAAZH010000001">
    <property type="protein sequence ID" value="GAA4108816.1"/>
    <property type="molecule type" value="Genomic_DNA"/>
</dbReference>
<sequence>MTLQHHDHDPDADPASLVYTFGGAAPVASVAPGTVLSTWTRDCFAGRVSTRDHLASQRVDPRFLNPQTGPFFVEGAEPGDTLALHFVSIEPRETWGVSTTVPFFGALTSTLLTPTLQVALPELTWIYGIDTEAGLVRYEARDSDFTVDLPLDPMHGTVGVAPALGEVRNSLVPGDWGGNMDTPELRAGTTVYLGVNVPGALFSLGDGHARQGEGETCGVAVETAMDTVLVVDLIKGAPCPWPRLESDTHLIATGSTRPLDDALRIAHAELVHWVVAETGLSTMDAYQLVSQTVETPVANMVDTAYTVTAKFPKALLGDRAPMGGVHERLKAIARVTLGETPRKQGGRSS</sequence>
<keyword evidence="2" id="KW-1185">Reference proteome</keyword>
<gene>
    <name evidence="1" type="ORF">GCM10022215_02760</name>
</gene>
<proteinExistence type="predicted"/>
<evidence type="ECO:0000313" key="1">
    <source>
        <dbReference type="EMBL" id="GAA4108816.1"/>
    </source>
</evidence>
<dbReference type="Gene3D" id="2.60.120.580">
    <property type="entry name" value="Acetamidase/Formamidase-like domains"/>
    <property type="match status" value="2"/>
</dbReference>
<dbReference type="SUPFAM" id="SSF141130">
    <property type="entry name" value="Acetamidase/Formamidase-like"/>
    <property type="match status" value="1"/>
</dbReference>